<sequence length="910" mass="100637">MSAVLFVRGSLGRLPPAVARQVLGCSYHTERGVYGYRPRSADRDQTEQSERIRALNQDHGLARLVEAYRAHGHKAAKINPLLPQTPVVDSVPEITSLDGSITGQLNTAGLRHFGKAQASVEEVQAYLEEVYCGSLSVETAQLSSLEEQHWFADRFEELKKKNFSPDEKKKLAKIMLESQEFDHFLATKFATVKRYGGEGAESMMGFFNELFHQLAHSGVTDVVIGMPHRGRLNLLTGSGPPEFPDTSPSIGDVLSHLTSSVELDFGAKRPLHVTMLPNPSHLEAINPVAQGKARARQQLRKEGDYSSEDGAQPGDQVVCLQIHGDGSFTGQGIVPETLTLSNLPHFRVGGSIHLIVNNQVGYTTPSERGRSSLYCSDVGKMVNCAVIHVNGDDAEEVLRATRLAVDYQRRFRKDVILDLICYRQWGHNELDEPFFTNPAMYRIIRSRKSVPDSYSEQLIAEGLMTEGERDEIKSGYYAMLNDKLSNMTLYSPPPTNLQGRWGDLVEPQPRVTRWDTGVPVPLLQFVGAKSVDIPEQIQLHSHLGKTHVQARLSKLEDGTKLDWSTAEALAFGSLLSQGFSIRISGQDVGRGTFSQRHAMVVCQDTSEMHIPLNHISPEQTGFLEVCNSPLSEEAVLGFEYGMSIAQPKLLPVWEAQFGDFFNGAQIIFDTFLSGGEAKWLLQCGLVILLPHGYDGAGPEHSSCRMERFLQMCDSKEEGVDGDTVNMAVVNPTTPAQYFHLLRRQMIRNFRKPLIVVGPKTLLRFSGAVSSLAELAPGTSFRPVLGDESVSGESVQKVVLCSGKHYYALLKQREAAAATQSAALIRVEELCPFPLEALQQELGKYPNAQEFIWSQEEPQNMGPWSFVAPRFEKQLACKLRLVSRPALPAPAVGIGTLHHQQQEAILNATFS</sequence>
<dbReference type="Pfam" id="PF00676">
    <property type="entry name" value="E1_dh"/>
    <property type="match status" value="1"/>
</dbReference>
<evidence type="ECO:0000259" key="14">
    <source>
        <dbReference type="SMART" id="SM00861"/>
    </source>
</evidence>
<evidence type="ECO:0000256" key="12">
    <source>
        <dbReference type="ARBA" id="ARBA00051440"/>
    </source>
</evidence>
<organism evidence="15 16">
    <name type="scientific">Salarias fasciatus</name>
    <name type="common">Jewelled blenny</name>
    <name type="synonym">Blennius fasciatus</name>
    <dbReference type="NCBI Taxonomy" id="181472"/>
    <lineage>
        <taxon>Eukaryota</taxon>
        <taxon>Metazoa</taxon>
        <taxon>Chordata</taxon>
        <taxon>Craniata</taxon>
        <taxon>Vertebrata</taxon>
        <taxon>Euteleostomi</taxon>
        <taxon>Actinopterygii</taxon>
        <taxon>Neopterygii</taxon>
        <taxon>Teleostei</taxon>
        <taxon>Neoteleostei</taxon>
        <taxon>Acanthomorphata</taxon>
        <taxon>Ovalentaria</taxon>
        <taxon>Blenniimorphae</taxon>
        <taxon>Blenniiformes</taxon>
        <taxon>Blennioidei</taxon>
        <taxon>Blenniidae</taxon>
        <taxon>Salariinae</taxon>
        <taxon>Salarias</taxon>
    </lineage>
</organism>
<evidence type="ECO:0000256" key="13">
    <source>
        <dbReference type="SAM" id="MobiDB-lite"/>
    </source>
</evidence>
<comment type="similarity">
    <text evidence="2">Belongs to the alpha-ketoglutarate dehydrogenase family.</text>
</comment>
<evidence type="ECO:0000256" key="6">
    <source>
        <dbReference type="ARBA" id="ARBA00040865"/>
    </source>
</evidence>
<comment type="function">
    <text evidence="11">2-oxoadipate dehydrogenase (E1a) component of the 2-oxoadipate dehydrogenase complex (OADHC). Participates in the first step, rate limiting for the overall conversion of 2-oxoadipate (alpha-ketoadipate) to glutaryl-CoA and CO(2) catalyzed by the whole OADHC. Catalyzes the irreversible decarboxylation of 2-oxoadipate via the thiamine diphosphate (ThDP) cofactor and subsequent transfer of the decarboxylated acyl intermediate on an oxidized dihydrolipoyl group that is covalently amidated to the E2 enzyme (dihydrolipoyllysine-residue succinyltransferase or DLST). Can catalyze the decarboxylation of 2-oxoglutarate in vitro, but at a much lower rate than 2-oxoadipate. Responsible for the last step of L-lysine, L-hydroxylysine and L-tryptophan catabolism with the common product being 2-oxoadipate.</text>
</comment>
<evidence type="ECO:0000256" key="1">
    <source>
        <dbReference type="ARBA" id="ARBA00001964"/>
    </source>
</evidence>
<reference evidence="15" key="2">
    <citation type="submission" date="2025-08" db="UniProtKB">
        <authorList>
            <consortium name="Ensembl"/>
        </authorList>
    </citation>
    <scope>IDENTIFICATION</scope>
</reference>
<dbReference type="PANTHER" id="PTHR23152:SF4">
    <property type="entry name" value="2-OXOADIPATE DEHYDROGENASE COMPLEX COMPONENT E1"/>
    <property type="match status" value="1"/>
</dbReference>
<dbReference type="GO" id="GO:0030976">
    <property type="term" value="F:thiamine pyrophosphate binding"/>
    <property type="evidence" value="ECO:0007669"/>
    <property type="project" value="InterPro"/>
</dbReference>
<evidence type="ECO:0000313" key="16">
    <source>
        <dbReference type="Proteomes" id="UP000472267"/>
    </source>
</evidence>
<dbReference type="GO" id="GO:0016624">
    <property type="term" value="F:oxidoreductase activity, acting on the aldehyde or oxo group of donors, disulfide as acceptor"/>
    <property type="evidence" value="ECO:0007669"/>
    <property type="project" value="InterPro"/>
</dbReference>
<dbReference type="PIRSF" id="PIRSF000157">
    <property type="entry name" value="Oxoglu_dh_E1"/>
    <property type="match status" value="1"/>
</dbReference>
<feature type="region of interest" description="Disordered" evidence="13">
    <location>
        <begin position="291"/>
        <end position="312"/>
    </location>
</feature>
<evidence type="ECO:0000256" key="8">
    <source>
        <dbReference type="ARBA" id="ARBA00042094"/>
    </source>
</evidence>
<comment type="catalytic activity">
    <reaction evidence="12">
        <text>N(6)-[(R)-lipoyl]-L-lysyl-[protein] + 2-oxoadipate + H(+) = N(6)-[(R)-S(8)-glutaryldihydrolipoyl]-L-lysyl-[protein] + CO2</text>
        <dbReference type="Rhea" id="RHEA:69576"/>
        <dbReference type="Rhea" id="RHEA-COMP:10474"/>
        <dbReference type="Rhea" id="RHEA-COMP:20093"/>
        <dbReference type="ChEBI" id="CHEBI:15378"/>
        <dbReference type="ChEBI" id="CHEBI:16526"/>
        <dbReference type="ChEBI" id="CHEBI:57499"/>
        <dbReference type="ChEBI" id="CHEBI:83099"/>
        <dbReference type="ChEBI" id="CHEBI:184385"/>
    </reaction>
    <physiologicalReaction direction="left-to-right" evidence="12">
        <dbReference type="Rhea" id="RHEA:69577"/>
    </physiologicalReaction>
</comment>
<dbReference type="NCBIfam" id="TIGR00239">
    <property type="entry name" value="2oxo_dh_E1"/>
    <property type="match status" value="1"/>
</dbReference>
<dbReference type="InterPro" id="IPR031717">
    <property type="entry name" value="ODO-1/KGD_C"/>
</dbReference>
<evidence type="ECO:0000256" key="9">
    <source>
        <dbReference type="ARBA" id="ARBA00042537"/>
    </source>
</evidence>
<reference evidence="15" key="1">
    <citation type="submission" date="2019-06" db="EMBL/GenBank/DDBJ databases">
        <authorList>
            <consortium name="Wellcome Sanger Institute Data Sharing"/>
        </authorList>
    </citation>
    <scope>NUCLEOTIDE SEQUENCE [LARGE SCALE GENOMIC DNA]</scope>
</reference>
<dbReference type="SUPFAM" id="SSF52518">
    <property type="entry name" value="Thiamin diphosphate-binding fold (THDP-binding)"/>
    <property type="match status" value="2"/>
</dbReference>
<name>A0A672I5D1_SALFA</name>
<evidence type="ECO:0000256" key="3">
    <source>
        <dbReference type="ARBA" id="ARBA00022946"/>
    </source>
</evidence>
<keyword evidence="5" id="KW-0786">Thiamine pyrophosphate</keyword>
<dbReference type="FunFam" id="1.10.287.1150:FF:000005">
    <property type="entry name" value="probable 2-oxoglutarate dehydrogenase E1 component DHKTD1, mitochondrial"/>
    <property type="match status" value="1"/>
</dbReference>
<dbReference type="InterPro" id="IPR042179">
    <property type="entry name" value="KGD_C_sf"/>
</dbReference>
<dbReference type="Gene3D" id="1.10.287.1150">
    <property type="entry name" value="TPP helical domain"/>
    <property type="match status" value="1"/>
</dbReference>
<keyword evidence="16" id="KW-1185">Reference proteome</keyword>
<dbReference type="NCBIfam" id="NF006914">
    <property type="entry name" value="PRK09404.1"/>
    <property type="match status" value="1"/>
</dbReference>
<dbReference type="Pfam" id="PF16870">
    <property type="entry name" value="OxoGdeHyase_C"/>
    <property type="match status" value="1"/>
</dbReference>
<comment type="cofactor">
    <cofactor evidence="1">
        <name>thiamine diphosphate</name>
        <dbReference type="ChEBI" id="CHEBI:58937"/>
    </cofactor>
</comment>
<dbReference type="CDD" id="cd02016">
    <property type="entry name" value="TPP_E1_OGDC_like"/>
    <property type="match status" value="1"/>
</dbReference>
<evidence type="ECO:0000256" key="4">
    <source>
        <dbReference type="ARBA" id="ARBA00023002"/>
    </source>
</evidence>
<reference evidence="15" key="3">
    <citation type="submission" date="2025-09" db="UniProtKB">
        <authorList>
            <consortium name="Ensembl"/>
        </authorList>
    </citation>
    <scope>IDENTIFICATION</scope>
</reference>
<dbReference type="InterPro" id="IPR011603">
    <property type="entry name" value="2oxoglutarate_DH_E1"/>
</dbReference>
<evidence type="ECO:0000256" key="7">
    <source>
        <dbReference type="ARBA" id="ARBA00041619"/>
    </source>
</evidence>
<evidence type="ECO:0000256" key="5">
    <source>
        <dbReference type="ARBA" id="ARBA00023052"/>
    </source>
</evidence>
<evidence type="ECO:0000256" key="10">
    <source>
        <dbReference type="ARBA" id="ARBA00042817"/>
    </source>
</evidence>
<dbReference type="Proteomes" id="UP000472267">
    <property type="component" value="Chromosome 7"/>
</dbReference>
<dbReference type="Pfam" id="PF02779">
    <property type="entry name" value="Transket_pyr"/>
    <property type="match status" value="1"/>
</dbReference>
<dbReference type="Ensembl" id="ENSSFAT00005038242.1">
    <property type="protein sequence ID" value="ENSSFAP00005036856.1"/>
    <property type="gene ID" value="ENSSFAG00005018177.1"/>
</dbReference>
<evidence type="ECO:0000256" key="2">
    <source>
        <dbReference type="ARBA" id="ARBA00006936"/>
    </source>
</evidence>
<evidence type="ECO:0000256" key="11">
    <source>
        <dbReference type="ARBA" id="ARBA00045379"/>
    </source>
</evidence>
<dbReference type="Gene3D" id="3.40.50.12470">
    <property type="match status" value="1"/>
</dbReference>
<keyword evidence="4" id="KW-0560">Oxidoreductase</keyword>
<dbReference type="PANTHER" id="PTHR23152">
    <property type="entry name" value="2-OXOGLUTARATE DEHYDROGENASE"/>
    <property type="match status" value="1"/>
</dbReference>
<protein>
    <recommendedName>
        <fullName evidence="6">2-oxoadipate dehydrogenase complex component E1</fullName>
    </recommendedName>
    <alternativeName>
        <fullName evidence="7">2-oxoadipate dehydrogenase, mitochondrial</fullName>
    </alternativeName>
    <alternativeName>
        <fullName evidence="10">Alpha-ketoadipate dehydrogenase</fullName>
    </alternativeName>
    <alternativeName>
        <fullName evidence="8">Dehydrogenase E1 and transketolase domain-containing protein 1</fullName>
    </alternativeName>
    <alternativeName>
        <fullName evidence="9">Probable 2-oxoglutarate dehydrogenase E1 component DHKTD1, mitochondrial</fullName>
    </alternativeName>
</protein>
<dbReference type="InterPro" id="IPR005475">
    <property type="entry name" value="Transketolase-like_Pyr-bd"/>
</dbReference>
<dbReference type="InterPro" id="IPR029061">
    <property type="entry name" value="THDP-binding"/>
</dbReference>
<proteinExistence type="inferred from homology"/>
<accession>A0A672I5D1</accession>
<keyword evidence="3" id="KW-0809">Transit peptide</keyword>
<feature type="domain" description="Transketolase-like pyrimidine-binding" evidence="14">
    <location>
        <begin position="561"/>
        <end position="764"/>
    </location>
</feature>
<dbReference type="Gene3D" id="3.40.50.970">
    <property type="match status" value="1"/>
</dbReference>
<dbReference type="SMART" id="SM00861">
    <property type="entry name" value="Transket_pyr"/>
    <property type="match status" value="1"/>
</dbReference>
<gene>
    <name evidence="15" type="primary">dhtkd1</name>
</gene>
<dbReference type="Gene3D" id="3.40.50.11610">
    <property type="entry name" value="Multifunctional 2-oxoglutarate metabolism enzyme, C-terminal domain"/>
    <property type="match status" value="1"/>
</dbReference>
<dbReference type="AlphaFoldDB" id="A0A672I5D1"/>
<dbReference type="InterPro" id="IPR001017">
    <property type="entry name" value="DH_E1"/>
</dbReference>
<evidence type="ECO:0000313" key="15">
    <source>
        <dbReference type="Ensembl" id="ENSSFAP00005036856.1"/>
    </source>
</evidence>